<evidence type="ECO:0000259" key="13">
    <source>
        <dbReference type="PROSITE" id="PS00623"/>
    </source>
</evidence>
<dbReference type="OrthoDB" id="269227at2759"/>
<gene>
    <name evidence="15" type="ORF">N7492_010006</name>
</gene>
<dbReference type="InterPro" id="IPR012132">
    <property type="entry name" value="GMC_OxRdtase"/>
</dbReference>
<evidence type="ECO:0000313" key="16">
    <source>
        <dbReference type="Proteomes" id="UP001146351"/>
    </source>
</evidence>
<keyword evidence="5" id="KW-0963">Cytoplasm</keyword>
<dbReference type="InterPro" id="IPR000172">
    <property type="entry name" value="GMC_OxRdtase_N"/>
</dbReference>
<feature type="binding site" evidence="11">
    <location>
        <position position="243"/>
    </location>
    <ligand>
        <name>FAD</name>
        <dbReference type="ChEBI" id="CHEBI:57692"/>
    </ligand>
</feature>
<evidence type="ECO:0000256" key="7">
    <source>
        <dbReference type="ARBA" id="ARBA00022630"/>
    </source>
</evidence>
<keyword evidence="6" id="KW-0964">Secreted</keyword>
<dbReference type="PROSITE" id="PS00624">
    <property type="entry name" value="GMC_OXRED_2"/>
    <property type="match status" value="1"/>
</dbReference>
<name>A0A9W9HNR5_9EURO</name>
<dbReference type="Gene3D" id="3.50.50.60">
    <property type="entry name" value="FAD/NAD(P)-binding domain"/>
    <property type="match status" value="1"/>
</dbReference>
<keyword evidence="9" id="KW-0560">Oxidoreductase</keyword>
<evidence type="ECO:0000256" key="2">
    <source>
        <dbReference type="ARBA" id="ARBA00004191"/>
    </source>
</evidence>
<keyword evidence="6" id="KW-0134">Cell wall</keyword>
<comment type="caution">
    <text evidence="15">The sequence shown here is derived from an EMBL/GenBank/DDBJ whole genome shotgun (WGS) entry which is preliminary data.</text>
</comment>
<feature type="binding site" evidence="11">
    <location>
        <begin position="542"/>
        <end position="543"/>
    </location>
    <ligand>
        <name>FAD</name>
        <dbReference type="ChEBI" id="CHEBI:57692"/>
    </ligand>
</feature>
<feature type="binding site" evidence="11">
    <location>
        <position position="94"/>
    </location>
    <ligand>
        <name>FAD</name>
        <dbReference type="ChEBI" id="CHEBI:57692"/>
    </ligand>
</feature>
<dbReference type="PROSITE" id="PS00623">
    <property type="entry name" value="GMC_OXRED_1"/>
    <property type="match status" value="1"/>
</dbReference>
<feature type="domain" description="Glucose-methanol-choline oxidoreductase N-terminal" evidence="14">
    <location>
        <begin position="282"/>
        <end position="296"/>
    </location>
</feature>
<dbReference type="AlphaFoldDB" id="A0A9W9HNR5"/>
<proteinExistence type="inferred from homology"/>
<evidence type="ECO:0000259" key="14">
    <source>
        <dbReference type="PROSITE" id="PS00624"/>
    </source>
</evidence>
<organism evidence="15 16">
    <name type="scientific">Penicillium capsulatum</name>
    <dbReference type="NCBI Taxonomy" id="69766"/>
    <lineage>
        <taxon>Eukaryota</taxon>
        <taxon>Fungi</taxon>
        <taxon>Dikarya</taxon>
        <taxon>Ascomycota</taxon>
        <taxon>Pezizomycotina</taxon>
        <taxon>Eurotiomycetes</taxon>
        <taxon>Eurotiomycetidae</taxon>
        <taxon>Eurotiales</taxon>
        <taxon>Aspergillaceae</taxon>
        <taxon>Penicillium</taxon>
    </lineage>
</organism>
<comment type="cofactor">
    <cofactor evidence="1 11">
        <name>FAD</name>
        <dbReference type="ChEBI" id="CHEBI:57692"/>
    </cofactor>
</comment>
<evidence type="ECO:0000256" key="10">
    <source>
        <dbReference type="PIRSR" id="PIRSR000137-1"/>
    </source>
</evidence>
<keyword evidence="8 11" id="KW-0274">FAD</keyword>
<dbReference type="InterPro" id="IPR036188">
    <property type="entry name" value="FAD/NAD-bd_sf"/>
</dbReference>
<dbReference type="Gene3D" id="3.30.560.10">
    <property type="entry name" value="Glucose Oxidase, domain 3"/>
    <property type="match status" value="1"/>
</dbReference>
<evidence type="ECO:0000256" key="12">
    <source>
        <dbReference type="RuleBase" id="RU003968"/>
    </source>
</evidence>
<evidence type="ECO:0000313" key="15">
    <source>
        <dbReference type="EMBL" id="KAJ5151711.1"/>
    </source>
</evidence>
<dbReference type="GO" id="GO:0005737">
    <property type="term" value="C:cytoplasm"/>
    <property type="evidence" value="ECO:0007669"/>
    <property type="project" value="UniProtKB-SubCell"/>
</dbReference>
<evidence type="ECO:0000256" key="8">
    <source>
        <dbReference type="ARBA" id="ARBA00022827"/>
    </source>
</evidence>
<dbReference type="PIRSF" id="PIRSF000137">
    <property type="entry name" value="Alcohol_oxidase"/>
    <property type="match status" value="1"/>
</dbReference>
<evidence type="ECO:0000256" key="9">
    <source>
        <dbReference type="ARBA" id="ARBA00023002"/>
    </source>
</evidence>
<dbReference type="EMBL" id="JAPQKO010000008">
    <property type="protein sequence ID" value="KAJ5151711.1"/>
    <property type="molecule type" value="Genomic_DNA"/>
</dbReference>
<reference evidence="15" key="2">
    <citation type="journal article" date="2023" name="IMA Fungus">
        <title>Comparative genomic study of the Penicillium genus elucidates a diverse pangenome and 15 lateral gene transfer events.</title>
        <authorList>
            <person name="Petersen C."/>
            <person name="Sorensen T."/>
            <person name="Nielsen M.R."/>
            <person name="Sondergaard T.E."/>
            <person name="Sorensen J.L."/>
            <person name="Fitzpatrick D.A."/>
            <person name="Frisvad J.C."/>
            <person name="Nielsen K.L."/>
        </authorList>
    </citation>
    <scope>NUCLEOTIDE SEQUENCE</scope>
    <source>
        <strain evidence="15">IBT 21917</strain>
    </source>
</reference>
<evidence type="ECO:0000256" key="5">
    <source>
        <dbReference type="ARBA" id="ARBA00022490"/>
    </source>
</evidence>
<dbReference type="Proteomes" id="UP001146351">
    <property type="component" value="Unassembled WGS sequence"/>
</dbReference>
<evidence type="ECO:0000256" key="3">
    <source>
        <dbReference type="ARBA" id="ARBA00004496"/>
    </source>
</evidence>
<evidence type="ECO:0000256" key="4">
    <source>
        <dbReference type="ARBA" id="ARBA00010790"/>
    </source>
</evidence>
<sequence length="609" mass="67449">MAPSLHEFSQQDFHFIIVGGGTAGLAVATRLSEDPTVQVGVIEAGPSALSADGGAITIPGRYGETIGSEYDWQFTTTAQPGLAGRSLPWPRGRVLGGSSALNLMAWNRGHREDYDAWAKLGNDGWAWDDLLPYFRQSETFHPPSAAHQEQYRSSYEQEFNGTNGPIQTTHMKQYSPAHQYWHDTLNALRVASSRDSLAGSNVGAWNMLATVDPNRQERSYSASAYYVPVQSRPNLHVLTEATVMEILLERRDDQWVATGARIRCDGEETDIHVSREVILSAGSIQSPQLLELSGIGRRDVLEAAGVDVKVPNDNVGENLQDHMMTATIFEVLPTLSSRDDVIGDPALREAADRAYYASRTGPWTVLPCSVAYCPLSQIITPAKQTELHSRAEAIAHATGRLEDELCARQFHPREPRGQVEYLFDLGNWSPFFQSQPGKKYATMLQMLQYPFSRGSIHIPARSDDTPKITATDRPVIDPKYFLGAGEIDREIMELAQQYTNRICATEPLAQIIRGRVFPPLPKESPEEEIYKDFVKNCTMTDWHPVGTCAMGGRQRAEAGVVDERLRVYGVHGLRVIDASIMPLQIGAHLQATVYAIAEKGAAMVREDWA</sequence>
<feature type="active site" description="Proton acceptor" evidence="10">
    <location>
        <position position="588"/>
    </location>
</feature>
<accession>A0A9W9HNR5</accession>
<feature type="active site" description="Proton donor" evidence="10">
    <location>
        <position position="543"/>
    </location>
</feature>
<protein>
    <recommendedName>
        <fullName evidence="13 14">Glucose-methanol-choline oxidoreductase N-terminal domain-containing protein</fullName>
    </recommendedName>
</protein>
<evidence type="ECO:0000256" key="6">
    <source>
        <dbReference type="ARBA" id="ARBA00022512"/>
    </source>
</evidence>
<keyword evidence="7 12" id="KW-0285">Flavoprotein</keyword>
<dbReference type="Pfam" id="PF00732">
    <property type="entry name" value="GMC_oxred_N"/>
    <property type="match status" value="1"/>
</dbReference>
<dbReference type="GO" id="GO:0016614">
    <property type="term" value="F:oxidoreductase activity, acting on CH-OH group of donors"/>
    <property type="evidence" value="ECO:0007669"/>
    <property type="project" value="InterPro"/>
</dbReference>
<keyword evidence="16" id="KW-1185">Reference proteome</keyword>
<comment type="similarity">
    <text evidence="4 12">Belongs to the GMC oxidoreductase family.</text>
</comment>
<dbReference type="PANTHER" id="PTHR11552:SF201">
    <property type="entry name" value="GLUCOSE-METHANOL-CHOLINE OXIDOREDUCTASE N-TERMINAL DOMAIN-CONTAINING PROTEIN"/>
    <property type="match status" value="1"/>
</dbReference>
<dbReference type="InterPro" id="IPR007867">
    <property type="entry name" value="GMC_OxRtase_C"/>
</dbReference>
<feature type="domain" description="Glucose-methanol-choline oxidoreductase N-terminal" evidence="13">
    <location>
        <begin position="92"/>
        <end position="115"/>
    </location>
</feature>
<comment type="subcellular location">
    <subcellularLocation>
        <location evidence="3">Cytoplasm</location>
    </subcellularLocation>
    <subcellularLocation>
        <location evidence="2">Secreted</location>
        <location evidence="2">Cell wall</location>
    </subcellularLocation>
</comment>
<evidence type="ECO:0000256" key="11">
    <source>
        <dbReference type="PIRSR" id="PIRSR000137-2"/>
    </source>
</evidence>
<reference evidence="15" key="1">
    <citation type="submission" date="2022-11" db="EMBL/GenBank/DDBJ databases">
        <authorList>
            <person name="Petersen C."/>
        </authorList>
    </citation>
    <scope>NUCLEOTIDE SEQUENCE</scope>
    <source>
        <strain evidence="15">IBT 21917</strain>
    </source>
</reference>
<dbReference type="SUPFAM" id="SSF54373">
    <property type="entry name" value="FAD-linked reductases, C-terminal domain"/>
    <property type="match status" value="1"/>
</dbReference>
<evidence type="ECO:0000256" key="1">
    <source>
        <dbReference type="ARBA" id="ARBA00001974"/>
    </source>
</evidence>
<dbReference type="SUPFAM" id="SSF51905">
    <property type="entry name" value="FAD/NAD(P)-binding domain"/>
    <property type="match status" value="1"/>
</dbReference>
<dbReference type="GO" id="GO:0050660">
    <property type="term" value="F:flavin adenine dinucleotide binding"/>
    <property type="evidence" value="ECO:0007669"/>
    <property type="project" value="InterPro"/>
</dbReference>
<dbReference type="PANTHER" id="PTHR11552">
    <property type="entry name" value="GLUCOSE-METHANOL-CHOLINE GMC OXIDOREDUCTASE"/>
    <property type="match status" value="1"/>
</dbReference>
<dbReference type="Pfam" id="PF05199">
    <property type="entry name" value="GMC_oxred_C"/>
    <property type="match status" value="1"/>
</dbReference>